<dbReference type="PROSITE" id="PS00135">
    <property type="entry name" value="TRYPSIN_SER"/>
    <property type="match status" value="1"/>
</dbReference>
<sequence>MLLAIVIFLLVPENVLSGTLTLPCSSNVLCGQPVHQPVSLRIIGGGEAPVGAWPWVVLLTELGYVSCGGAILNNRFILTATHCFLGKSYDPKRWQVMAGKHNLNRHDPGEQTVNVTRIFLHKNYNNETVANDIALLMLEQPLTYSNLISPICLPTEDQGVNTGENCLLAGWGATRGTADQMVLNQVILPIISDDICSLLDWYGSDFLPNTTFCAGYEQGGQDGCTGDSGGSLICRRNGLWYSQGILSWGYGCGEYKYPGIYTDVSKYGSWIYDIIQQNTVCNSPVG</sequence>
<evidence type="ECO:0000256" key="4">
    <source>
        <dbReference type="ARBA" id="ARBA00023157"/>
    </source>
</evidence>
<evidence type="ECO:0000259" key="7">
    <source>
        <dbReference type="PROSITE" id="PS50240"/>
    </source>
</evidence>
<dbReference type="InterPro" id="IPR033116">
    <property type="entry name" value="TRYPSIN_SER"/>
</dbReference>
<keyword evidence="4" id="KW-1015">Disulfide bond</keyword>
<dbReference type="GO" id="GO:0004252">
    <property type="term" value="F:serine-type endopeptidase activity"/>
    <property type="evidence" value="ECO:0007669"/>
    <property type="project" value="InterPro"/>
</dbReference>
<reference evidence="9" key="1">
    <citation type="submission" date="2025-08" db="UniProtKB">
        <authorList>
            <consortium name="RefSeq"/>
        </authorList>
    </citation>
    <scope>IDENTIFICATION</scope>
</reference>
<dbReference type="OMA" id="CAEPRWP"/>
<evidence type="ECO:0000313" key="8">
    <source>
        <dbReference type="Proteomes" id="UP001165740"/>
    </source>
</evidence>
<dbReference type="OrthoDB" id="10012881at2759"/>
<evidence type="ECO:0000256" key="3">
    <source>
        <dbReference type="ARBA" id="ARBA00022825"/>
    </source>
</evidence>
<dbReference type="PROSITE" id="PS00134">
    <property type="entry name" value="TRYPSIN_HIS"/>
    <property type="match status" value="1"/>
</dbReference>
<dbReference type="InterPro" id="IPR043504">
    <property type="entry name" value="Peptidase_S1_PA_chymotrypsin"/>
</dbReference>
<feature type="domain" description="Peptidase S1" evidence="7">
    <location>
        <begin position="42"/>
        <end position="276"/>
    </location>
</feature>
<dbReference type="RefSeq" id="XP_055875622.1">
    <property type="nucleotide sequence ID" value="XM_056019647.1"/>
</dbReference>
<dbReference type="InterPro" id="IPR018114">
    <property type="entry name" value="TRYPSIN_HIS"/>
</dbReference>
<feature type="chain" id="PRO_5040791145" evidence="6">
    <location>
        <begin position="18"/>
        <end position="286"/>
    </location>
</feature>
<dbReference type="AlphaFoldDB" id="A0A9W2ZL36"/>
<dbReference type="CDD" id="cd00190">
    <property type="entry name" value="Tryp_SPc"/>
    <property type="match status" value="1"/>
</dbReference>
<dbReference type="Pfam" id="PF00089">
    <property type="entry name" value="Trypsin"/>
    <property type="match status" value="1"/>
</dbReference>
<keyword evidence="6" id="KW-0732">Signal</keyword>
<dbReference type="PROSITE" id="PS50240">
    <property type="entry name" value="TRYPSIN_DOM"/>
    <property type="match status" value="1"/>
</dbReference>
<organism evidence="8 9">
    <name type="scientific">Biomphalaria glabrata</name>
    <name type="common">Bloodfluke planorb</name>
    <name type="synonym">Freshwater snail</name>
    <dbReference type="NCBI Taxonomy" id="6526"/>
    <lineage>
        <taxon>Eukaryota</taxon>
        <taxon>Metazoa</taxon>
        <taxon>Spiralia</taxon>
        <taxon>Lophotrochozoa</taxon>
        <taxon>Mollusca</taxon>
        <taxon>Gastropoda</taxon>
        <taxon>Heterobranchia</taxon>
        <taxon>Euthyneura</taxon>
        <taxon>Panpulmonata</taxon>
        <taxon>Hygrophila</taxon>
        <taxon>Lymnaeoidea</taxon>
        <taxon>Planorbidae</taxon>
        <taxon>Biomphalaria</taxon>
    </lineage>
</organism>
<feature type="signal peptide" evidence="6">
    <location>
        <begin position="1"/>
        <end position="17"/>
    </location>
</feature>
<evidence type="ECO:0000256" key="6">
    <source>
        <dbReference type="SAM" id="SignalP"/>
    </source>
</evidence>
<dbReference type="InterPro" id="IPR001314">
    <property type="entry name" value="Peptidase_S1A"/>
</dbReference>
<dbReference type="InterPro" id="IPR001254">
    <property type="entry name" value="Trypsin_dom"/>
</dbReference>
<evidence type="ECO:0000256" key="1">
    <source>
        <dbReference type="ARBA" id="ARBA00022670"/>
    </source>
</evidence>
<evidence type="ECO:0000256" key="2">
    <source>
        <dbReference type="ARBA" id="ARBA00022801"/>
    </source>
</evidence>
<name>A0A9W2ZL36_BIOGL</name>
<evidence type="ECO:0000313" key="9">
    <source>
        <dbReference type="RefSeq" id="XP_055875622.1"/>
    </source>
</evidence>
<dbReference type="InterPro" id="IPR009003">
    <property type="entry name" value="Peptidase_S1_PA"/>
</dbReference>
<gene>
    <name evidence="9" type="primary">LOC106057659</name>
</gene>
<accession>A0A9W2ZL36</accession>
<keyword evidence="1 5" id="KW-0645">Protease</keyword>
<dbReference type="PANTHER" id="PTHR24252">
    <property type="entry name" value="ACROSIN-RELATED"/>
    <property type="match status" value="1"/>
</dbReference>
<protein>
    <submittedName>
        <fullName evidence="9">Trypsin-1-like</fullName>
    </submittedName>
</protein>
<dbReference type="PANTHER" id="PTHR24252:SF7">
    <property type="entry name" value="HYALIN"/>
    <property type="match status" value="1"/>
</dbReference>
<keyword evidence="8" id="KW-1185">Reference proteome</keyword>
<dbReference type="Gene3D" id="2.40.10.10">
    <property type="entry name" value="Trypsin-like serine proteases"/>
    <property type="match status" value="1"/>
</dbReference>
<dbReference type="SUPFAM" id="SSF50494">
    <property type="entry name" value="Trypsin-like serine proteases"/>
    <property type="match status" value="1"/>
</dbReference>
<dbReference type="SMART" id="SM00020">
    <property type="entry name" value="Tryp_SPc"/>
    <property type="match status" value="1"/>
</dbReference>
<keyword evidence="3 5" id="KW-0720">Serine protease</keyword>
<proteinExistence type="predicted"/>
<dbReference type="Proteomes" id="UP001165740">
    <property type="component" value="Chromosome 2"/>
</dbReference>
<evidence type="ECO:0000256" key="5">
    <source>
        <dbReference type="RuleBase" id="RU363034"/>
    </source>
</evidence>
<dbReference type="FunFam" id="2.40.10.10:FF:000003">
    <property type="entry name" value="Transmembrane serine protease 3"/>
    <property type="match status" value="1"/>
</dbReference>
<keyword evidence="2 5" id="KW-0378">Hydrolase</keyword>
<dbReference type="GO" id="GO:0006508">
    <property type="term" value="P:proteolysis"/>
    <property type="evidence" value="ECO:0007669"/>
    <property type="project" value="UniProtKB-KW"/>
</dbReference>
<dbReference type="GeneID" id="106057659"/>
<dbReference type="PRINTS" id="PR00722">
    <property type="entry name" value="CHYMOTRYPSIN"/>
</dbReference>